<sequence length="229" mass="25461">MKLIVNIPKKLFNKYRRSSSRSVSRSDVNSFSSTGTTSSDSSSSSSENSCLKKKHKVNGLATPTSVLPPSLSNEISADEWSEISADVYLEIEQAFRLIDRDGDGKITRQELEALLIRVGAEPPTPEELSMLLSEVDRDGDGCISLEEFGAISSVFLPPACDSELRDAFDFFDTDHDGKITAEELFNVFRAIGDARCTLEDCRRMISGVDKNQDGFVCFDDFCRMMELQR</sequence>
<reference evidence="2" key="1">
    <citation type="journal article" date="2023" name="Nat. Plants">
        <title>Single-cell RNA sequencing provides a high-resolution roadmap for understanding the multicellular compartmentation of specialized metabolism.</title>
        <authorList>
            <person name="Sun S."/>
            <person name="Shen X."/>
            <person name="Li Y."/>
            <person name="Li Y."/>
            <person name="Wang S."/>
            <person name="Li R."/>
            <person name="Zhang H."/>
            <person name="Shen G."/>
            <person name="Guo B."/>
            <person name="Wei J."/>
            <person name="Xu J."/>
            <person name="St-Pierre B."/>
            <person name="Chen S."/>
            <person name="Sun C."/>
        </authorList>
    </citation>
    <scope>NUCLEOTIDE SEQUENCE [LARGE SCALE GENOMIC DNA]</scope>
</reference>
<dbReference type="EMBL" id="CM044701">
    <property type="protein sequence ID" value="KAI5682755.1"/>
    <property type="molecule type" value="Genomic_DNA"/>
</dbReference>
<keyword evidence="2" id="KW-1185">Reference proteome</keyword>
<evidence type="ECO:0000313" key="2">
    <source>
        <dbReference type="Proteomes" id="UP001060085"/>
    </source>
</evidence>
<evidence type="ECO:0000313" key="1">
    <source>
        <dbReference type="EMBL" id="KAI5682755.1"/>
    </source>
</evidence>
<accession>A0ACC0CD14</accession>
<gene>
    <name evidence="1" type="ORF">M9H77_03983</name>
</gene>
<dbReference type="Proteomes" id="UP001060085">
    <property type="component" value="Linkage Group LG01"/>
</dbReference>
<protein>
    <submittedName>
        <fullName evidence="1">Uncharacterized protein</fullName>
    </submittedName>
</protein>
<comment type="caution">
    <text evidence="1">The sequence shown here is derived from an EMBL/GenBank/DDBJ whole genome shotgun (WGS) entry which is preliminary data.</text>
</comment>
<organism evidence="1 2">
    <name type="scientific">Catharanthus roseus</name>
    <name type="common">Madagascar periwinkle</name>
    <name type="synonym">Vinca rosea</name>
    <dbReference type="NCBI Taxonomy" id="4058"/>
    <lineage>
        <taxon>Eukaryota</taxon>
        <taxon>Viridiplantae</taxon>
        <taxon>Streptophyta</taxon>
        <taxon>Embryophyta</taxon>
        <taxon>Tracheophyta</taxon>
        <taxon>Spermatophyta</taxon>
        <taxon>Magnoliopsida</taxon>
        <taxon>eudicotyledons</taxon>
        <taxon>Gunneridae</taxon>
        <taxon>Pentapetalae</taxon>
        <taxon>asterids</taxon>
        <taxon>lamiids</taxon>
        <taxon>Gentianales</taxon>
        <taxon>Apocynaceae</taxon>
        <taxon>Rauvolfioideae</taxon>
        <taxon>Vinceae</taxon>
        <taxon>Catharanthinae</taxon>
        <taxon>Catharanthus</taxon>
    </lineage>
</organism>
<proteinExistence type="predicted"/>
<name>A0ACC0CD14_CATRO</name>